<dbReference type="SUPFAM" id="SSF159468">
    <property type="entry name" value="AtpF-like"/>
    <property type="match status" value="1"/>
</dbReference>
<evidence type="ECO:0000256" key="6">
    <source>
        <dbReference type="ARBA" id="ARBA00023065"/>
    </source>
</evidence>
<dbReference type="FunFam" id="3.40.50.10580:FF:000002">
    <property type="entry name" value="V-type proton ATPase subunit F"/>
    <property type="match status" value="1"/>
</dbReference>
<organism evidence="12 13">
    <name type="scientific">Malassezia obtusa</name>
    <dbReference type="NCBI Taxonomy" id="76774"/>
    <lineage>
        <taxon>Eukaryota</taxon>
        <taxon>Fungi</taxon>
        <taxon>Dikarya</taxon>
        <taxon>Basidiomycota</taxon>
        <taxon>Ustilaginomycotina</taxon>
        <taxon>Malasseziomycetes</taxon>
        <taxon>Malasseziales</taxon>
        <taxon>Malasseziaceae</taxon>
        <taxon>Malassezia</taxon>
    </lineage>
</organism>
<evidence type="ECO:0000313" key="13">
    <source>
        <dbReference type="Proteomes" id="UP001214603"/>
    </source>
</evidence>
<protein>
    <recommendedName>
        <fullName evidence="2 11">V-type proton ATPase subunit F</fullName>
    </recommendedName>
</protein>
<comment type="subcellular location">
    <subcellularLocation>
        <location evidence="8">Vacuole membrane</location>
        <topology evidence="8">Peripheral membrane protein</topology>
        <orientation evidence="8">Cytoplasmic side</orientation>
    </subcellularLocation>
</comment>
<keyword evidence="6 11" id="KW-0406">Ion transport</keyword>
<evidence type="ECO:0000256" key="7">
    <source>
        <dbReference type="ARBA" id="ARBA00023136"/>
    </source>
</evidence>
<evidence type="ECO:0000256" key="8">
    <source>
        <dbReference type="ARBA" id="ARBA00029427"/>
    </source>
</evidence>
<dbReference type="Gene3D" id="3.40.50.10580">
    <property type="entry name" value="ATPase, V1 complex, subunit F"/>
    <property type="match status" value="1"/>
</dbReference>
<dbReference type="InterPro" id="IPR036906">
    <property type="entry name" value="ATPase_V1_fsu_sf"/>
</dbReference>
<dbReference type="EMBL" id="CP119934">
    <property type="protein sequence ID" value="WFD02082.1"/>
    <property type="molecule type" value="Genomic_DNA"/>
</dbReference>
<dbReference type="PANTHER" id="PTHR13861">
    <property type="entry name" value="VACUOLAR ATP SYNTHASE SUBUNIT F"/>
    <property type="match status" value="1"/>
</dbReference>
<dbReference type="Pfam" id="PF01990">
    <property type="entry name" value="ATP-synt_F"/>
    <property type="match status" value="1"/>
</dbReference>
<keyword evidence="7" id="KW-0472">Membrane</keyword>
<dbReference type="GO" id="GO:0046961">
    <property type="term" value="F:proton-transporting ATPase activity, rotational mechanism"/>
    <property type="evidence" value="ECO:0007669"/>
    <property type="project" value="InterPro"/>
</dbReference>
<comment type="similarity">
    <text evidence="1 11">Belongs to the V-ATPase F subunit family.</text>
</comment>
<proteinExistence type="inferred from homology"/>
<evidence type="ECO:0000256" key="11">
    <source>
        <dbReference type="PIRNR" id="PIRNR015945"/>
    </source>
</evidence>
<dbReference type="InterPro" id="IPR008218">
    <property type="entry name" value="ATPase_V1-cplx_f_g_su"/>
</dbReference>
<keyword evidence="3 11" id="KW-0813">Transport</keyword>
<keyword evidence="4" id="KW-0926">Vacuole</keyword>
<dbReference type="AlphaFoldDB" id="A0AAF0E1Y4"/>
<dbReference type="Proteomes" id="UP001214603">
    <property type="component" value="Chromosome 1"/>
</dbReference>
<keyword evidence="5 11" id="KW-0375">Hydrogen ion transport</keyword>
<reference evidence="12" key="1">
    <citation type="submission" date="2023-03" db="EMBL/GenBank/DDBJ databases">
        <title>Mating type loci evolution in Malassezia.</title>
        <authorList>
            <person name="Coelho M.A."/>
        </authorList>
    </citation>
    <scope>NUCLEOTIDE SEQUENCE</scope>
    <source>
        <strain evidence="12">CBS 7876</strain>
    </source>
</reference>
<dbReference type="PANTHER" id="PTHR13861:SF2">
    <property type="entry name" value="V-TYPE PROTON ATPASE SUBUNIT F"/>
    <property type="match status" value="1"/>
</dbReference>
<gene>
    <name evidence="12" type="primary">VMA7</name>
    <name evidence="12" type="ORF">MOBT1_000760</name>
</gene>
<dbReference type="GO" id="GO:0033180">
    <property type="term" value="C:proton-transporting V-type ATPase, V1 domain"/>
    <property type="evidence" value="ECO:0007669"/>
    <property type="project" value="InterPro"/>
</dbReference>
<accession>A0AAF0E1Y4</accession>
<evidence type="ECO:0000256" key="5">
    <source>
        <dbReference type="ARBA" id="ARBA00022781"/>
    </source>
</evidence>
<evidence type="ECO:0000256" key="10">
    <source>
        <dbReference type="ARBA" id="ARBA00046254"/>
    </source>
</evidence>
<comment type="subunit">
    <text evidence="11">V-ATPase is a heteromultimeric enzyme made up of two complexes: the ATP-hydrolytic V1 complex and the proton translocation V0 complex.</text>
</comment>
<evidence type="ECO:0000256" key="4">
    <source>
        <dbReference type="ARBA" id="ARBA00022554"/>
    </source>
</evidence>
<keyword evidence="13" id="KW-1185">Reference proteome</keyword>
<sequence length="121" mass="13379">MSSAQQAAGRSLIALISDEDSTTGFILAGVGDVNKDGQKNFFVVDNKTPVSDIEDAFMNFTKERKDIAIVLISQYVADKIRPLVDKYTQAFPALLEIPSKDHPYDPSKDGVLKRVQKLFSE</sequence>
<dbReference type="GO" id="GO:0000329">
    <property type="term" value="C:fungal-type vacuole membrane"/>
    <property type="evidence" value="ECO:0007669"/>
    <property type="project" value="TreeGrafter"/>
</dbReference>
<name>A0AAF0E1Y4_9BASI</name>
<evidence type="ECO:0000256" key="1">
    <source>
        <dbReference type="ARBA" id="ARBA00010148"/>
    </source>
</evidence>
<dbReference type="InterPro" id="IPR005772">
    <property type="entry name" value="ATPase_V1-cplx_fsu_euk"/>
</dbReference>
<comment type="function">
    <text evidence="10 11">Subunit of the V1 complex of vacuolar(H+)-ATPase (V-ATPase), a multisubunit enzyme composed of a peripheral complex (V1) that hydrolyzes ATP and a membrane integral complex (V0) that translocates protons. V-ATPase is responsible for acidifying and maintaining the pH of intracellular compartments.</text>
</comment>
<evidence type="ECO:0000256" key="9">
    <source>
        <dbReference type="ARBA" id="ARBA00029477"/>
    </source>
</evidence>
<evidence type="ECO:0000256" key="3">
    <source>
        <dbReference type="ARBA" id="ARBA00022448"/>
    </source>
</evidence>
<dbReference type="PIRSF" id="PIRSF015945">
    <property type="entry name" value="ATPase_V1_F_euk"/>
    <property type="match status" value="1"/>
</dbReference>
<comment type="subunit">
    <text evidence="9">V-ATPase is a heteromultimeric enzyme composed of a peripheral catalytic V1 complex (components A to H) attached to an integral membrane V0 proton pore complex (components: a, c, c', c'', d, e, f and VOA1).</text>
</comment>
<dbReference type="NCBIfam" id="TIGR01101">
    <property type="entry name" value="V_ATP_synt_F"/>
    <property type="match status" value="1"/>
</dbReference>
<evidence type="ECO:0000313" key="12">
    <source>
        <dbReference type="EMBL" id="WFD02082.1"/>
    </source>
</evidence>
<evidence type="ECO:0000256" key="2">
    <source>
        <dbReference type="ARBA" id="ARBA00013430"/>
    </source>
</evidence>